<reference evidence="2" key="2">
    <citation type="submission" date="2020-09" db="EMBL/GenBank/DDBJ databases">
        <authorList>
            <person name="Sun Q."/>
            <person name="Kim S."/>
        </authorList>
    </citation>
    <scope>NUCLEOTIDE SEQUENCE</scope>
    <source>
        <strain evidence="2">KCTC 12988</strain>
    </source>
</reference>
<comment type="caution">
    <text evidence="2">The sequence shown here is derived from an EMBL/GenBank/DDBJ whole genome shotgun (WGS) entry which is preliminary data.</text>
</comment>
<feature type="compositionally biased region" description="Basic and acidic residues" evidence="1">
    <location>
        <begin position="40"/>
        <end position="51"/>
    </location>
</feature>
<proteinExistence type="predicted"/>
<reference evidence="2" key="1">
    <citation type="journal article" date="2014" name="Int. J. Syst. Evol. Microbiol.">
        <title>Complete genome sequence of Corynebacterium casei LMG S-19264T (=DSM 44701T), isolated from a smear-ripened cheese.</title>
        <authorList>
            <consortium name="US DOE Joint Genome Institute (JGI-PGF)"/>
            <person name="Walter F."/>
            <person name="Albersmeier A."/>
            <person name="Kalinowski J."/>
            <person name="Ruckert C."/>
        </authorList>
    </citation>
    <scope>NUCLEOTIDE SEQUENCE</scope>
    <source>
        <strain evidence="2">KCTC 12988</strain>
    </source>
</reference>
<keyword evidence="3" id="KW-1185">Reference proteome</keyword>
<evidence type="ECO:0000256" key="1">
    <source>
        <dbReference type="SAM" id="MobiDB-lite"/>
    </source>
</evidence>
<dbReference type="AlphaFoldDB" id="A0A918TJX2"/>
<sequence length="69" mass="6917">MLEADFELGIVPQAGTLQAGFGLGDAPTGSREGGVVGPHALRDGIEAHDEAGQFALGSKAGLQGKGQQE</sequence>
<dbReference type="EMBL" id="BMXI01000006">
    <property type="protein sequence ID" value="GHC51273.1"/>
    <property type="molecule type" value="Genomic_DNA"/>
</dbReference>
<name>A0A918TJX2_9BACT</name>
<dbReference type="Proteomes" id="UP000644507">
    <property type="component" value="Unassembled WGS sequence"/>
</dbReference>
<accession>A0A918TJX2</accession>
<evidence type="ECO:0000313" key="3">
    <source>
        <dbReference type="Proteomes" id="UP000644507"/>
    </source>
</evidence>
<organism evidence="2 3">
    <name type="scientific">Roseibacillus persicicus</name>
    <dbReference type="NCBI Taxonomy" id="454148"/>
    <lineage>
        <taxon>Bacteria</taxon>
        <taxon>Pseudomonadati</taxon>
        <taxon>Verrucomicrobiota</taxon>
        <taxon>Verrucomicrobiia</taxon>
        <taxon>Verrucomicrobiales</taxon>
        <taxon>Verrucomicrobiaceae</taxon>
        <taxon>Roseibacillus</taxon>
    </lineage>
</organism>
<evidence type="ECO:0000313" key="2">
    <source>
        <dbReference type="EMBL" id="GHC51273.1"/>
    </source>
</evidence>
<protein>
    <submittedName>
        <fullName evidence="2">Uncharacterized protein</fullName>
    </submittedName>
</protein>
<feature type="region of interest" description="Disordered" evidence="1">
    <location>
        <begin position="19"/>
        <end position="69"/>
    </location>
</feature>
<gene>
    <name evidence="2" type="ORF">GCM10007100_16820</name>
</gene>